<evidence type="ECO:0000313" key="2">
    <source>
        <dbReference type="RefSeq" id="XP_009761940.1"/>
    </source>
</evidence>
<dbReference type="PANTHER" id="PTHR47592">
    <property type="entry name" value="PBF68 PROTEIN"/>
    <property type="match status" value="1"/>
</dbReference>
<dbReference type="PANTHER" id="PTHR47592:SF24">
    <property type="entry name" value="BNACNNG30200D PROTEIN"/>
    <property type="match status" value="1"/>
</dbReference>
<reference evidence="2" key="2">
    <citation type="submission" date="2025-08" db="UniProtKB">
        <authorList>
            <consortium name="RefSeq"/>
        </authorList>
    </citation>
    <scope>IDENTIFICATION</scope>
    <source>
        <tissue evidence="2">Leaf</tissue>
    </source>
</reference>
<organism evidence="1 2">
    <name type="scientific">Nicotiana sylvestris</name>
    <name type="common">Wood tobacco</name>
    <name type="synonym">South American tobacco</name>
    <dbReference type="NCBI Taxonomy" id="4096"/>
    <lineage>
        <taxon>Eukaryota</taxon>
        <taxon>Viridiplantae</taxon>
        <taxon>Streptophyta</taxon>
        <taxon>Embryophyta</taxon>
        <taxon>Tracheophyta</taxon>
        <taxon>Spermatophyta</taxon>
        <taxon>Magnoliopsida</taxon>
        <taxon>eudicotyledons</taxon>
        <taxon>Gunneridae</taxon>
        <taxon>Pentapetalae</taxon>
        <taxon>asterids</taxon>
        <taxon>lamiids</taxon>
        <taxon>Solanales</taxon>
        <taxon>Solanaceae</taxon>
        <taxon>Nicotianoideae</taxon>
        <taxon>Nicotianeae</taxon>
        <taxon>Nicotiana</taxon>
    </lineage>
</organism>
<dbReference type="Proteomes" id="UP000189701">
    <property type="component" value="Unplaced"/>
</dbReference>
<keyword evidence="1" id="KW-1185">Reference proteome</keyword>
<protein>
    <submittedName>
        <fullName evidence="2">Uncharacterized protein LOC104214045</fullName>
    </submittedName>
</protein>
<dbReference type="Pfam" id="PF14223">
    <property type="entry name" value="Retrotran_gag_2"/>
    <property type="match status" value="1"/>
</dbReference>
<dbReference type="AlphaFoldDB" id="A0A1U7VJD1"/>
<gene>
    <name evidence="2" type="primary">LOC104214045</name>
</gene>
<accession>A0A1U7VJD1</accession>
<proteinExistence type="predicted"/>
<reference evidence="1" key="1">
    <citation type="journal article" date="2013" name="Genome Biol.">
        <title>Reference genomes and transcriptomes of Nicotiana sylvestris and Nicotiana tomentosiformis.</title>
        <authorList>
            <person name="Sierro N."/>
            <person name="Battey J.N."/>
            <person name="Ouadi S."/>
            <person name="Bovet L."/>
            <person name="Goepfert S."/>
            <person name="Bakaher N."/>
            <person name="Peitsch M.C."/>
            <person name="Ivanov N.V."/>
        </authorList>
    </citation>
    <scope>NUCLEOTIDE SEQUENCE [LARGE SCALE GENOMIC DNA]</scope>
</reference>
<name>A0A1U7VJD1_NICSY</name>
<evidence type="ECO:0000313" key="1">
    <source>
        <dbReference type="Proteomes" id="UP000189701"/>
    </source>
</evidence>
<dbReference type="RefSeq" id="XP_009761940.1">
    <property type="nucleotide sequence ID" value="XM_009763638.1"/>
</dbReference>
<sequence length="211" mass="24338">MEIDNGNLSTTTAATMIASSRRIVVPPAEKLGIFSRANFKEWKQGVFFGLTTLCMQKFTSEKPPVSAADFLCKGYILSALEDDLYNVYSVVNTFKELWDTIEKKYKIEDACLKKFVVAKFLDYKMIDSKTVGTQVQELQLIFHDLNAEGMVVNEAFQMATMIEKLPPLWRDFKNYLRHKRKKMKLEDLVIRLKIEEDNKTAEKKKFSDHGS</sequence>